<sequence>MARERKSMTWQEPDRAPAKTRFFSGGERMGGNNNNNKTDSQNQLSEDKGFNSIKGDARYTKLHTRLY</sequence>
<evidence type="ECO:0000313" key="2">
    <source>
        <dbReference type="Proteomes" id="UP000492821"/>
    </source>
</evidence>
<dbReference type="Proteomes" id="UP000492821">
    <property type="component" value="Unassembled WGS sequence"/>
</dbReference>
<feature type="compositionally biased region" description="Basic and acidic residues" evidence="1">
    <location>
        <begin position="45"/>
        <end position="55"/>
    </location>
</feature>
<feature type="compositionally biased region" description="Basic and acidic residues" evidence="1">
    <location>
        <begin position="1"/>
        <end position="17"/>
    </location>
</feature>
<proteinExistence type="predicted"/>
<accession>A0A7E5A1P2</accession>
<dbReference type="WBParaSite" id="Pan_g8379.t1">
    <property type="protein sequence ID" value="Pan_g8379.t1"/>
    <property type="gene ID" value="Pan_g8379"/>
</dbReference>
<protein>
    <submittedName>
        <fullName evidence="3">Uncharacterized protein</fullName>
    </submittedName>
</protein>
<keyword evidence="2" id="KW-1185">Reference proteome</keyword>
<name>A0A7E5A1P2_PANRE</name>
<feature type="region of interest" description="Disordered" evidence="1">
    <location>
        <begin position="1"/>
        <end position="55"/>
    </location>
</feature>
<reference evidence="2" key="1">
    <citation type="journal article" date="2013" name="Genetics">
        <title>The draft genome and transcriptome of Panagrellus redivivus are shaped by the harsh demands of a free-living lifestyle.</title>
        <authorList>
            <person name="Srinivasan J."/>
            <person name="Dillman A.R."/>
            <person name="Macchietto M.G."/>
            <person name="Heikkinen L."/>
            <person name="Lakso M."/>
            <person name="Fracchia K.M."/>
            <person name="Antoshechkin I."/>
            <person name="Mortazavi A."/>
            <person name="Wong G."/>
            <person name="Sternberg P.W."/>
        </authorList>
    </citation>
    <scope>NUCLEOTIDE SEQUENCE [LARGE SCALE GENOMIC DNA]</scope>
    <source>
        <strain evidence="2">MT8872</strain>
    </source>
</reference>
<evidence type="ECO:0000313" key="3">
    <source>
        <dbReference type="WBParaSite" id="Pan_g8379.t1"/>
    </source>
</evidence>
<evidence type="ECO:0000256" key="1">
    <source>
        <dbReference type="SAM" id="MobiDB-lite"/>
    </source>
</evidence>
<reference evidence="3" key="2">
    <citation type="submission" date="2020-10" db="UniProtKB">
        <authorList>
            <consortium name="WormBaseParasite"/>
        </authorList>
    </citation>
    <scope>IDENTIFICATION</scope>
</reference>
<dbReference type="AlphaFoldDB" id="A0A7E5A1P2"/>
<organism evidence="2 3">
    <name type="scientific">Panagrellus redivivus</name>
    <name type="common">Microworm</name>
    <dbReference type="NCBI Taxonomy" id="6233"/>
    <lineage>
        <taxon>Eukaryota</taxon>
        <taxon>Metazoa</taxon>
        <taxon>Ecdysozoa</taxon>
        <taxon>Nematoda</taxon>
        <taxon>Chromadorea</taxon>
        <taxon>Rhabditida</taxon>
        <taxon>Tylenchina</taxon>
        <taxon>Panagrolaimomorpha</taxon>
        <taxon>Panagrolaimoidea</taxon>
        <taxon>Panagrolaimidae</taxon>
        <taxon>Panagrellus</taxon>
    </lineage>
</organism>